<sequence length="210" mass="22688">MLGRLSAGAASRGWAMAWQKRGLSDAAKLAQGPAISEELIKRWKEVAPNLDLPKFPSQFMRPRPPVPGAIPEKITVNFVLPHEVEMEAQQVDMVILPATTGQMGVLPGHVPTIAELKPGVLSVHEGGQVKTQYFVSSGFAFIHANSVTDVIAIEAVPLDKFDPEEVKKGLADCTQKLNAATTDLERAQAQFGLRATKHCHIPQGSVLDLL</sequence>
<gene>
    <name evidence="1" type="ORF">O6H91_19G081100</name>
</gene>
<dbReference type="Proteomes" id="UP001162992">
    <property type="component" value="Chromosome 19"/>
</dbReference>
<comment type="caution">
    <text evidence="1">The sequence shown here is derived from an EMBL/GenBank/DDBJ whole genome shotgun (WGS) entry which is preliminary data.</text>
</comment>
<name>A0ACC2AX84_DIPCM</name>
<reference evidence="2" key="1">
    <citation type="journal article" date="2024" name="Proc. Natl. Acad. Sci. U.S.A.">
        <title>Extraordinary preservation of gene collinearity over three hundred million years revealed in homosporous lycophytes.</title>
        <authorList>
            <person name="Li C."/>
            <person name="Wickell D."/>
            <person name="Kuo L.Y."/>
            <person name="Chen X."/>
            <person name="Nie B."/>
            <person name="Liao X."/>
            <person name="Peng D."/>
            <person name="Ji J."/>
            <person name="Jenkins J."/>
            <person name="Williams M."/>
            <person name="Shu S."/>
            <person name="Plott C."/>
            <person name="Barry K."/>
            <person name="Rajasekar S."/>
            <person name="Grimwood J."/>
            <person name="Han X."/>
            <person name="Sun S."/>
            <person name="Hou Z."/>
            <person name="He W."/>
            <person name="Dai G."/>
            <person name="Sun C."/>
            <person name="Schmutz J."/>
            <person name="Leebens-Mack J.H."/>
            <person name="Li F.W."/>
            <person name="Wang L."/>
        </authorList>
    </citation>
    <scope>NUCLEOTIDE SEQUENCE [LARGE SCALE GENOMIC DNA]</scope>
    <source>
        <strain evidence="2">cv. PW_Plant_1</strain>
    </source>
</reference>
<protein>
    <submittedName>
        <fullName evidence="1">Uncharacterized protein</fullName>
    </submittedName>
</protein>
<keyword evidence="2" id="KW-1185">Reference proteome</keyword>
<accession>A0ACC2AX84</accession>
<evidence type="ECO:0000313" key="2">
    <source>
        <dbReference type="Proteomes" id="UP001162992"/>
    </source>
</evidence>
<dbReference type="EMBL" id="CM055110">
    <property type="protein sequence ID" value="KAJ7522050.1"/>
    <property type="molecule type" value="Genomic_DNA"/>
</dbReference>
<organism evidence="1 2">
    <name type="scientific">Diphasiastrum complanatum</name>
    <name type="common">Issler's clubmoss</name>
    <name type="synonym">Lycopodium complanatum</name>
    <dbReference type="NCBI Taxonomy" id="34168"/>
    <lineage>
        <taxon>Eukaryota</taxon>
        <taxon>Viridiplantae</taxon>
        <taxon>Streptophyta</taxon>
        <taxon>Embryophyta</taxon>
        <taxon>Tracheophyta</taxon>
        <taxon>Lycopodiopsida</taxon>
        <taxon>Lycopodiales</taxon>
        <taxon>Lycopodiaceae</taxon>
        <taxon>Lycopodioideae</taxon>
        <taxon>Diphasiastrum</taxon>
    </lineage>
</organism>
<proteinExistence type="predicted"/>
<evidence type="ECO:0000313" key="1">
    <source>
        <dbReference type="EMBL" id="KAJ7522050.1"/>
    </source>
</evidence>